<dbReference type="eggNOG" id="COG3619">
    <property type="taxonomic scope" value="Bacteria"/>
</dbReference>
<evidence type="ECO:0000313" key="3">
    <source>
        <dbReference type="Proteomes" id="UP000029462"/>
    </source>
</evidence>
<feature type="transmembrane region" description="Helical" evidence="1">
    <location>
        <begin position="62"/>
        <end position="87"/>
    </location>
</feature>
<keyword evidence="1" id="KW-0812">Transmembrane</keyword>
<dbReference type="Pfam" id="PF06912">
    <property type="entry name" value="DUF1275"/>
    <property type="match status" value="1"/>
</dbReference>
<feature type="transmembrane region" description="Helical" evidence="1">
    <location>
        <begin position="20"/>
        <end position="42"/>
    </location>
</feature>
<feature type="transmembrane region" description="Helical" evidence="1">
    <location>
        <begin position="94"/>
        <end position="115"/>
    </location>
</feature>
<evidence type="ECO:0008006" key="4">
    <source>
        <dbReference type="Google" id="ProtNLM"/>
    </source>
</evidence>
<dbReference type="RefSeq" id="WP_042391056.1">
    <property type="nucleotide sequence ID" value="NZ_BBMZ01000009.1"/>
</dbReference>
<dbReference type="InterPro" id="IPR010699">
    <property type="entry name" value="DUF1275"/>
</dbReference>
<feature type="transmembrane region" description="Helical" evidence="1">
    <location>
        <begin position="193"/>
        <end position="211"/>
    </location>
</feature>
<keyword evidence="3" id="KW-1185">Reference proteome</keyword>
<dbReference type="Proteomes" id="UP000029462">
    <property type="component" value="Unassembled WGS sequence"/>
</dbReference>
<dbReference type="OrthoDB" id="270162at2"/>
<dbReference type="PANTHER" id="PTHR37314">
    <property type="entry name" value="SLR0142 PROTEIN"/>
    <property type="match status" value="1"/>
</dbReference>
<keyword evidence="1" id="KW-0472">Membrane</keyword>
<sequence length="249" mass="27009">MLIKLKRTRSHNEDRKLALWLATAAGLLNAIALGAFGFFPSHMTGNTSQLSSEVSNTDLRDVLFFSAIIVAFVCGAVLARIIVLWGIVHNCRLIFCQILFAEGLFLTGISLYEIYFHAFSSNREIVVILCGLMGLHNSTSTQLSSGRVRSTHITGTLTDAGISLASVLAAMLRRDFSKDSAAQKSQLKTHLTTIFSFLTGGIAGLFLFRWFGFTAMSAVGVVLMAIATLSIISVTVRVRKARAAMRGLS</sequence>
<keyword evidence="1" id="KW-1133">Transmembrane helix</keyword>
<dbReference type="STRING" id="1115515.EV102420_09_01810"/>
<evidence type="ECO:0000256" key="1">
    <source>
        <dbReference type="SAM" id="Phobius"/>
    </source>
</evidence>
<dbReference type="AlphaFoldDB" id="A0A090V4G2"/>
<reference evidence="2 3" key="1">
    <citation type="submission" date="2014-09" db="EMBL/GenBank/DDBJ databases">
        <title>Whole genome shotgun sequence of Escherichia vulneris NBRC 102420.</title>
        <authorList>
            <person name="Yoshida Y."/>
            <person name="Hosoyama A."/>
            <person name="Tsuchikane K."/>
            <person name="Ohji S."/>
            <person name="Ichikawa N."/>
            <person name="Kimura A."/>
            <person name="Yamazoe A."/>
            <person name="Ezaki T."/>
            <person name="Fujita N."/>
        </authorList>
    </citation>
    <scope>NUCLEOTIDE SEQUENCE [LARGE SCALE GENOMIC DNA]</scope>
    <source>
        <strain evidence="2 3">NBRC 102420</strain>
    </source>
</reference>
<gene>
    <name evidence="2" type="ORF">EV102420_09_01810</name>
</gene>
<dbReference type="PANTHER" id="PTHR37314:SF4">
    <property type="entry name" value="UPF0700 TRANSMEMBRANE PROTEIN YOAK"/>
    <property type="match status" value="1"/>
</dbReference>
<evidence type="ECO:0000313" key="2">
    <source>
        <dbReference type="EMBL" id="GAL58149.1"/>
    </source>
</evidence>
<proteinExistence type="predicted"/>
<feature type="transmembrane region" description="Helical" evidence="1">
    <location>
        <begin position="217"/>
        <end position="236"/>
    </location>
</feature>
<name>A0A090V4G2_PSEVU</name>
<organism evidence="2 3">
    <name type="scientific">Pseudescherichia vulneris NBRC 102420</name>
    <dbReference type="NCBI Taxonomy" id="1115515"/>
    <lineage>
        <taxon>Bacteria</taxon>
        <taxon>Pseudomonadati</taxon>
        <taxon>Pseudomonadota</taxon>
        <taxon>Gammaproteobacteria</taxon>
        <taxon>Enterobacterales</taxon>
        <taxon>Enterobacteriaceae</taxon>
        <taxon>Pseudescherichia</taxon>
    </lineage>
</organism>
<feature type="transmembrane region" description="Helical" evidence="1">
    <location>
        <begin position="153"/>
        <end position="172"/>
    </location>
</feature>
<protein>
    <recommendedName>
        <fullName evidence="4">DUF1275 domain-containing protein</fullName>
    </recommendedName>
</protein>
<comment type="caution">
    <text evidence="2">The sequence shown here is derived from an EMBL/GenBank/DDBJ whole genome shotgun (WGS) entry which is preliminary data.</text>
</comment>
<accession>A0A090V4G2</accession>
<dbReference type="EMBL" id="BBMZ01000009">
    <property type="protein sequence ID" value="GAL58149.1"/>
    <property type="molecule type" value="Genomic_DNA"/>
</dbReference>